<proteinExistence type="predicted"/>
<keyword evidence="3" id="KW-1185">Reference proteome</keyword>
<reference evidence="2" key="1">
    <citation type="journal article" date="2020" name="Stud. Mycol.">
        <title>101 Dothideomycetes genomes: a test case for predicting lifestyles and emergence of pathogens.</title>
        <authorList>
            <person name="Haridas S."/>
            <person name="Albert R."/>
            <person name="Binder M."/>
            <person name="Bloem J."/>
            <person name="Labutti K."/>
            <person name="Salamov A."/>
            <person name="Andreopoulos B."/>
            <person name="Baker S."/>
            <person name="Barry K."/>
            <person name="Bills G."/>
            <person name="Bluhm B."/>
            <person name="Cannon C."/>
            <person name="Castanera R."/>
            <person name="Culley D."/>
            <person name="Daum C."/>
            <person name="Ezra D."/>
            <person name="Gonzalez J."/>
            <person name="Henrissat B."/>
            <person name="Kuo A."/>
            <person name="Liang C."/>
            <person name="Lipzen A."/>
            <person name="Lutzoni F."/>
            <person name="Magnuson J."/>
            <person name="Mondo S."/>
            <person name="Nolan M."/>
            <person name="Ohm R."/>
            <person name="Pangilinan J."/>
            <person name="Park H.-J."/>
            <person name="Ramirez L."/>
            <person name="Alfaro M."/>
            <person name="Sun H."/>
            <person name="Tritt A."/>
            <person name="Yoshinaga Y."/>
            <person name="Zwiers L.-H."/>
            <person name="Turgeon B."/>
            <person name="Goodwin S."/>
            <person name="Spatafora J."/>
            <person name="Crous P."/>
            <person name="Grigoriev I."/>
        </authorList>
    </citation>
    <scope>NUCLEOTIDE SEQUENCE</scope>
    <source>
        <strain evidence="2">CBS 123094</strain>
    </source>
</reference>
<dbReference type="InterPro" id="IPR052895">
    <property type="entry name" value="HetReg/Transcr_Mod"/>
</dbReference>
<organism evidence="2 3">
    <name type="scientific">Amniculicola lignicola CBS 123094</name>
    <dbReference type="NCBI Taxonomy" id="1392246"/>
    <lineage>
        <taxon>Eukaryota</taxon>
        <taxon>Fungi</taxon>
        <taxon>Dikarya</taxon>
        <taxon>Ascomycota</taxon>
        <taxon>Pezizomycotina</taxon>
        <taxon>Dothideomycetes</taxon>
        <taxon>Pleosporomycetidae</taxon>
        <taxon>Pleosporales</taxon>
        <taxon>Amniculicolaceae</taxon>
        <taxon>Amniculicola</taxon>
    </lineage>
</organism>
<evidence type="ECO:0000313" key="3">
    <source>
        <dbReference type="Proteomes" id="UP000799779"/>
    </source>
</evidence>
<dbReference type="PANTHER" id="PTHR24148">
    <property type="entry name" value="ANKYRIN REPEAT DOMAIN-CONTAINING PROTEIN 39 HOMOLOG-RELATED"/>
    <property type="match status" value="1"/>
</dbReference>
<dbReference type="Proteomes" id="UP000799779">
    <property type="component" value="Unassembled WGS sequence"/>
</dbReference>
<dbReference type="PANTHER" id="PTHR24148:SF73">
    <property type="entry name" value="HET DOMAIN PROTEIN (AFU_ORTHOLOGUE AFUA_8G01020)"/>
    <property type="match status" value="1"/>
</dbReference>
<dbReference type="Pfam" id="PF06985">
    <property type="entry name" value="HET"/>
    <property type="match status" value="1"/>
</dbReference>
<dbReference type="Pfam" id="PF26639">
    <property type="entry name" value="Het-6_barrel"/>
    <property type="match status" value="1"/>
</dbReference>
<dbReference type="InterPro" id="IPR010730">
    <property type="entry name" value="HET"/>
</dbReference>
<sequence length="718" mass="81896">MMKGRPVQDSEPLALASSLYSPLDEELDEIRLVTIAPNQLDGPLLCTLHKLTLEDIREEYSVFKTSVDEAGKPARNITVQWAQTHPMQHRTQLNNPEQPTVSSPSVTSSRFNWGDFAALSYVWGDEQDRRNILLNGTVFSVTTSLEIALRALSAKNEFQDDYKIWIDAICINQNDAIERASQVSKMREIYSGAWSVIAWLGESDKAGDTQKAFHFLRRMASLRPEEQDLARIMTEKPSFIEESFFFALHEMMTRTYWSRLWVIQEVVMGASSTVLRCGANSLEWETFCAGIAVLYNGKNWNLKDHLLRKERVHRNLSDDQGWLTTSLHLVHQDLRLLVRYEGEGGDKLNLRRLLEIASSASCRDVRDKVFALVGMMEPGIAHEVVHNYNFDIPRLFAAVTKAFILHYDNLEPLRQANPWGKQGAPTWAADWTWKGRMRWSRPESDFAGPLVNSLDPDPKPESIYNAHSGIPACYSFLEDNLNILQCDGFLLDEIAGLGAPEYGYFDWSKERLVQCASWRSSYGDQEATASALYKALLGGRTIKGKKVEDRHSALLSLPSTFRAAFSQFKRRGWSWLAGQEGYYFKWQRWRHANDNLMLGTRPLKSYFTDVLPKDAEEVTYMEVYSTACRMVMERRFMLTKNGYLGWAPDNAYESSEMNQARVGDVIAIIHGCSTPLVIRPYGSKFQVVGEAYVEGFMDGEAMDILRHSNCQPKMFDFC</sequence>
<evidence type="ECO:0000259" key="1">
    <source>
        <dbReference type="Pfam" id="PF06985"/>
    </source>
</evidence>
<dbReference type="OrthoDB" id="4850726at2759"/>
<evidence type="ECO:0000313" key="2">
    <source>
        <dbReference type="EMBL" id="KAF1999093.1"/>
    </source>
</evidence>
<dbReference type="AlphaFoldDB" id="A0A6A5WB15"/>
<gene>
    <name evidence="2" type="ORF">P154DRAFT_494102</name>
</gene>
<feature type="domain" description="Heterokaryon incompatibility" evidence="1">
    <location>
        <begin position="116"/>
        <end position="265"/>
    </location>
</feature>
<name>A0A6A5WB15_9PLEO</name>
<dbReference type="EMBL" id="ML977598">
    <property type="protein sequence ID" value="KAF1999093.1"/>
    <property type="molecule type" value="Genomic_DNA"/>
</dbReference>
<protein>
    <submittedName>
        <fullName evidence="2">HET-domain-containing protein</fullName>
    </submittedName>
</protein>
<accession>A0A6A5WB15</accession>